<dbReference type="Proteomes" id="UP000796761">
    <property type="component" value="Unassembled WGS sequence"/>
</dbReference>
<name>A0A8K1LG65_9PASS</name>
<proteinExistence type="predicted"/>
<organism evidence="1 2">
    <name type="scientific">Zosterops borbonicus</name>
    <dbReference type="NCBI Taxonomy" id="364589"/>
    <lineage>
        <taxon>Eukaryota</taxon>
        <taxon>Metazoa</taxon>
        <taxon>Chordata</taxon>
        <taxon>Craniata</taxon>
        <taxon>Vertebrata</taxon>
        <taxon>Euteleostomi</taxon>
        <taxon>Archelosauria</taxon>
        <taxon>Archosauria</taxon>
        <taxon>Dinosauria</taxon>
        <taxon>Saurischia</taxon>
        <taxon>Theropoda</taxon>
        <taxon>Coelurosauria</taxon>
        <taxon>Aves</taxon>
        <taxon>Neognathae</taxon>
        <taxon>Neoaves</taxon>
        <taxon>Telluraves</taxon>
        <taxon>Australaves</taxon>
        <taxon>Passeriformes</taxon>
        <taxon>Sylvioidea</taxon>
        <taxon>Zosteropidae</taxon>
        <taxon>Zosterops</taxon>
    </lineage>
</organism>
<sequence>MNEVTANIFHRTIEWPGLEGIIRFHPPAMGRDNFHYPRLLQAMFSLALDTSRDPGAATAALDTLCPDLQSQEFLPNIPNTLPSSSGKSPCPVPPGSCPKSISSSLGALLAAGNCFKVSLELSVL</sequence>
<reference evidence="1" key="1">
    <citation type="submission" date="2019-04" db="EMBL/GenBank/DDBJ databases">
        <title>Genome assembly of Zosterops borbonicus 15179.</title>
        <authorList>
            <person name="Leroy T."/>
            <person name="Anselmetti Y."/>
            <person name="Tilak M.-K."/>
            <person name="Nabholz B."/>
        </authorList>
    </citation>
    <scope>NUCLEOTIDE SEQUENCE</scope>
    <source>
        <strain evidence="1">HGM_15179</strain>
        <tissue evidence="1">Muscle</tissue>
    </source>
</reference>
<evidence type="ECO:0000313" key="2">
    <source>
        <dbReference type="Proteomes" id="UP000796761"/>
    </source>
</evidence>
<dbReference type="EMBL" id="SWJQ01000567">
    <property type="protein sequence ID" value="TRZ12784.1"/>
    <property type="molecule type" value="Genomic_DNA"/>
</dbReference>
<accession>A0A8K1LG65</accession>
<gene>
    <name evidence="1" type="ORF">HGM15179_014340</name>
</gene>
<evidence type="ECO:0000313" key="1">
    <source>
        <dbReference type="EMBL" id="TRZ12784.1"/>
    </source>
</evidence>
<protein>
    <submittedName>
        <fullName evidence="1">Uncharacterized protein</fullName>
    </submittedName>
</protein>
<keyword evidence="2" id="KW-1185">Reference proteome</keyword>
<comment type="caution">
    <text evidence="1">The sequence shown here is derived from an EMBL/GenBank/DDBJ whole genome shotgun (WGS) entry which is preliminary data.</text>
</comment>
<dbReference type="AlphaFoldDB" id="A0A8K1LG65"/>
<dbReference type="OrthoDB" id="10258914at2759"/>